<dbReference type="Proteomes" id="UP000054016">
    <property type="component" value="Unassembled WGS sequence"/>
</dbReference>
<dbReference type="AlphaFoldDB" id="A0A0M0BRX4"/>
<sequence>MSSKPPIGYIDVRVFAHATEDSEKVLTAVRNLLPVEAVEGIVFRKTRLSGHHGNPIVLFEAKLADKQLLSSVLQKIGAGLTMFDKEQLGGNMKLHLEKRNLFLRFDKQCAFQGKVRFSQNDPIHFKVHFKNKSFEEMLAFCRDAGLLP</sequence>
<evidence type="ECO:0000313" key="1">
    <source>
        <dbReference type="EMBL" id="KON31347.1"/>
    </source>
</evidence>
<evidence type="ECO:0008006" key="3">
    <source>
        <dbReference type="Google" id="ProtNLM"/>
    </source>
</evidence>
<name>A0A0M0BRX4_9ARCH</name>
<dbReference type="Pfam" id="PF01877">
    <property type="entry name" value="RNA_binding"/>
    <property type="match status" value="1"/>
</dbReference>
<dbReference type="InterPro" id="IPR002739">
    <property type="entry name" value="PAB1135-like"/>
</dbReference>
<comment type="caution">
    <text evidence="1">The sequence shown here is derived from an EMBL/GenBank/DDBJ whole genome shotgun (WGS) entry which is preliminary data.</text>
</comment>
<dbReference type="SUPFAM" id="SSF55282">
    <property type="entry name" value="RL5-like"/>
    <property type="match status" value="1"/>
</dbReference>
<accession>A0A0M0BRX4</accession>
<gene>
    <name evidence="1" type="ORF">AC478_02975</name>
</gene>
<organism evidence="1 2">
    <name type="scientific">miscellaneous Crenarchaeota group-1 archaeon SG8-32-3</name>
    <dbReference type="NCBI Taxonomy" id="1685125"/>
    <lineage>
        <taxon>Archaea</taxon>
        <taxon>Candidatus Bathyarchaeota</taxon>
        <taxon>MCG-1</taxon>
    </lineage>
</organism>
<dbReference type="Gene3D" id="3.30.1440.10">
    <property type="match status" value="1"/>
</dbReference>
<dbReference type="PANTHER" id="PTHR38816:SF1">
    <property type="entry name" value="EXOSOME SUBUNIT"/>
    <property type="match status" value="1"/>
</dbReference>
<dbReference type="InterPro" id="IPR022803">
    <property type="entry name" value="Ribosomal_uL5_dom_sf"/>
</dbReference>
<dbReference type="PANTHER" id="PTHR38816">
    <property type="entry name" value="EXOSOME SUBUNIT, DUF54 FAMILY-RELATED"/>
    <property type="match status" value="1"/>
</dbReference>
<protein>
    <recommendedName>
        <fullName evidence="3">Exosome protein</fullName>
    </recommendedName>
</protein>
<reference evidence="2" key="1">
    <citation type="submission" date="2015-06" db="EMBL/GenBank/DDBJ databases">
        <title>New insights into the roles of widespread benthic archaea in carbon and nitrogen cycling.</title>
        <authorList>
            <person name="Lazar C.S."/>
            <person name="Baker B.J."/>
            <person name="Seitz K.W."/>
            <person name="Hyde A.S."/>
            <person name="Dick G.J."/>
            <person name="Hinrichs K.-U."/>
            <person name="Teske A.P."/>
        </authorList>
    </citation>
    <scope>NUCLEOTIDE SEQUENCE [LARGE SCALE GENOMIC DNA]</scope>
</reference>
<dbReference type="EMBL" id="LFWV01000037">
    <property type="protein sequence ID" value="KON31347.1"/>
    <property type="molecule type" value="Genomic_DNA"/>
</dbReference>
<evidence type="ECO:0000313" key="2">
    <source>
        <dbReference type="Proteomes" id="UP000054016"/>
    </source>
</evidence>
<proteinExistence type="predicted"/>